<accession>A0A2A2G9B6</accession>
<proteinExistence type="predicted"/>
<dbReference type="Proteomes" id="UP000218831">
    <property type="component" value="Unassembled WGS sequence"/>
</dbReference>
<protein>
    <recommendedName>
        <fullName evidence="3">DUF3575 domain-containing protein</fullName>
    </recommendedName>
</protein>
<dbReference type="RefSeq" id="WP_095607057.1">
    <property type="nucleotide sequence ID" value="NZ_NSKE01000008.1"/>
</dbReference>
<sequence>MKNLHAFTLLLFLIIIPIFTYAQEQDQNERYFKIGLAQSYQPTFEINNNSFSNTTSTAFKLLIHEPDIAPVELGMFITTGRNSTIDYSYGISPAYFMYKGKSHWFKTGVELGRFKLGRYQNDVVLGATLEEEYQEALQPYLEWDWQISNYISLISKAGYRFISSHTRTVTEITDRWENGSVRSYHAKGKNHFYGAGFEFSVGINITVY</sequence>
<evidence type="ECO:0000313" key="1">
    <source>
        <dbReference type="EMBL" id="PAU93445.1"/>
    </source>
</evidence>
<dbReference type="AlphaFoldDB" id="A0A2A2G9B6"/>
<dbReference type="EMBL" id="NSKE01000008">
    <property type="protein sequence ID" value="PAU93445.1"/>
    <property type="molecule type" value="Genomic_DNA"/>
</dbReference>
<evidence type="ECO:0000313" key="2">
    <source>
        <dbReference type="Proteomes" id="UP000218831"/>
    </source>
</evidence>
<name>A0A2A2G9B6_9BACT</name>
<comment type="caution">
    <text evidence="1">The sequence shown here is derived from an EMBL/GenBank/DDBJ whole genome shotgun (WGS) entry which is preliminary data.</text>
</comment>
<keyword evidence="2" id="KW-1185">Reference proteome</keyword>
<evidence type="ECO:0008006" key="3">
    <source>
        <dbReference type="Google" id="ProtNLM"/>
    </source>
</evidence>
<organism evidence="1 2">
    <name type="scientific">Fodinibius salipaludis</name>
    <dbReference type="NCBI Taxonomy" id="2032627"/>
    <lineage>
        <taxon>Bacteria</taxon>
        <taxon>Pseudomonadati</taxon>
        <taxon>Balneolota</taxon>
        <taxon>Balneolia</taxon>
        <taxon>Balneolales</taxon>
        <taxon>Balneolaceae</taxon>
        <taxon>Fodinibius</taxon>
    </lineage>
</organism>
<reference evidence="1 2" key="1">
    <citation type="submission" date="2017-08" db="EMBL/GenBank/DDBJ databases">
        <title>Aliifodinibius alkalisoli sp. nov., isolated from saline alkaline soil.</title>
        <authorList>
            <person name="Liu D."/>
            <person name="Zhang G."/>
        </authorList>
    </citation>
    <scope>NUCLEOTIDE SEQUENCE [LARGE SCALE GENOMIC DNA]</scope>
    <source>
        <strain evidence="1 2">WN023</strain>
    </source>
</reference>
<dbReference type="OrthoDB" id="1524944at2"/>
<gene>
    <name evidence="1" type="ORF">CK503_11980</name>
</gene>